<comment type="cofactor">
    <cofactor evidence="1">
        <name>heme</name>
        <dbReference type="ChEBI" id="CHEBI:30413"/>
    </cofactor>
</comment>
<reference evidence="4 5" key="1">
    <citation type="submission" date="2024-04" db="EMBL/GenBank/DDBJ databases">
        <authorList>
            <person name="Fracassetti M."/>
        </authorList>
    </citation>
    <scope>NUCLEOTIDE SEQUENCE [LARGE SCALE GENOMIC DNA]</scope>
</reference>
<proteinExistence type="inferred from homology"/>
<keyword evidence="1 2" id="KW-0349">Heme</keyword>
<keyword evidence="1 2" id="KW-0408">Iron</keyword>
<sequence length="527" mass="57786">MASAAAFLTTPLHHLSPFLTTTSIAAITISAGICYYLTAKRSNNNKQPPLPPEPRGAPVLGSIPMFLNRTPIHRKFTALSAEYGPIFKVRVGTKLYIVVSSPDLAKQVLRDNESVFSSRDVPLVVRACTYGGLDLACIPMGPDWASMRKAAVGKALSKAGLDGCYELRRREVVKLLSELEVGKPVGVFELAQEVIWNATLGMVWGGDVDYEETREVGNRMLRLLGKPNVSDVFPVLARFDLQGIEREGKEVARRFDRTVSAVIEKRLGGGGEKKEGDGVNNKTKDLFQVLLDSGAASSLASMAHFKALLQDIAVAGNENISRMIEWAMSELLNSDRAMKSVKRELDEMVGLDSLVEDHHLRDLKYIDAVIKETCRLHLALVTRTANQTCTVGGFTVPQGTEVVVNGWAIHRDPQFWDEASEFRPERFLDGGDGRSPAFDFMGGGSSGFRYIPFGSGRRGCAGVNLAERMMKYVLASFLHCFEWKLADGEGGVVDFADEFALLIKKKRPLIAVPTPRLLASARPELLA</sequence>
<feature type="transmembrane region" description="Helical" evidence="3">
    <location>
        <begin position="18"/>
        <end position="38"/>
    </location>
</feature>
<dbReference type="GO" id="GO:0005506">
    <property type="term" value="F:iron ion binding"/>
    <property type="evidence" value="ECO:0007669"/>
    <property type="project" value="InterPro"/>
</dbReference>
<evidence type="ECO:0008006" key="6">
    <source>
        <dbReference type="Google" id="ProtNLM"/>
    </source>
</evidence>
<dbReference type="GO" id="GO:0020037">
    <property type="term" value="F:heme binding"/>
    <property type="evidence" value="ECO:0007669"/>
    <property type="project" value="InterPro"/>
</dbReference>
<keyword evidence="3" id="KW-0472">Membrane</keyword>
<keyword evidence="5" id="KW-1185">Reference proteome</keyword>
<dbReference type="Gene3D" id="1.10.630.10">
    <property type="entry name" value="Cytochrome P450"/>
    <property type="match status" value="1"/>
</dbReference>
<dbReference type="InterPro" id="IPR036396">
    <property type="entry name" value="Cyt_P450_sf"/>
</dbReference>
<feature type="binding site" description="axial binding residue" evidence="1">
    <location>
        <position position="460"/>
    </location>
    <ligand>
        <name>heme</name>
        <dbReference type="ChEBI" id="CHEBI:30413"/>
    </ligand>
    <ligandPart>
        <name>Fe</name>
        <dbReference type="ChEBI" id="CHEBI:18248"/>
    </ligandPart>
</feature>
<accession>A0AAV2DIA4</accession>
<dbReference type="AlphaFoldDB" id="A0AAV2DIA4"/>
<dbReference type="InterPro" id="IPR002401">
    <property type="entry name" value="Cyt_P450_E_grp-I"/>
</dbReference>
<evidence type="ECO:0000256" key="3">
    <source>
        <dbReference type="SAM" id="Phobius"/>
    </source>
</evidence>
<dbReference type="SUPFAM" id="SSF48264">
    <property type="entry name" value="Cytochrome P450"/>
    <property type="match status" value="1"/>
</dbReference>
<evidence type="ECO:0000313" key="4">
    <source>
        <dbReference type="EMBL" id="CAL1373655.1"/>
    </source>
</evidence>
<dbReference type="GO" id="GO:0004497">
    <property type="term" value="F:monooxygenase activity"/>
    <property type="evidence" value="ECO:0007669"/>
    <property type="project" value="UniProtKB-KW"/>
</dbReference>
<keyword evidence="1 2" id="KW-0479">Metal-binding</keyword>
<dbReference type="PANTHER" id="PTHR47951:SF7">
    <property type="entry name" value="FLAVONOID 3',5'-HYDROXYLASE-LIKE ISOFORM X1"/>
    <property type="match status" value="1"/>
</dbReference>
<dbReference type="PROSITE" id="PS00086">
    <property type="entry name" value="CYTOCHROME_P450"/>
    <property type="match status" value="1"/>
</dbReference>
<keyword evidence="2" id="KW-0503">Monooxygenase</keyword>
<gene>
    <name evidence="4" type="ORF">LTRI10_LOCUS15575</name>
</gene>
<comment type="similarity">
    <text evidence="2">Belongs to the cytochrome P450 family.</text>
</comment>
<dbReference type="PANTHER" id="PTHR47951">
    <property type="entry name" value="OS08G0547900 PROTEIN"/>
    <property type="match status" value="1"/>
</dbReference>
<organism evidence="4 5">
    <name type="scientific">Linum trigynum</name>
    <dbReference type="NCBI Taxonomy" id="586398"/>
    <lineage>
        <taxon>Eukaryota</taxon>
        <taxon>Viridiplantae</taxon>
        <taxon>Streptophyta</taxon>
        <taxon>Embryophyta</taxon>
        <taxon>Tracheophyta</taxon>
        <taxon>Spermatophyta</taxon>
        <taxon>Magnoliopsida</taxon>
        <taxon>eudicotyledons</taxon>
        <taxon>Gunneridae</taxon>
        <taxon>Pentapetalae</taxon>
        <taxon>rosids</taxon>
        <taxon>fabids</taxon>
        <taxon>Malpighiales</taxon>
        <taxon>Linaceae</taxon>
        <taxon>Linum</taxon>
    </lineage>
</organism>
<dbReference type="PRINTS" id="PR00385">
    <property type="entry name" value="P450"/>
</dbReference>
<dbReference type="EMBL" id="OZ034816">
    <property type="protein sequence ID" value="CAL1373655.1"/>
    <property type="molecule type" value="Genomic_DNA"/>
</dbReference>
<dbReference type="InterPro" id="IPR017972">
    <property type="entry name" value="Cyt_P450_CS"/>
</dbReference>
<name>A0AAV2DIA4_9ROSI</name>
<evidence type="ECO:0000256" key="2">
    <source>
        <dbReference type="RuleBase" id="RU000461"/>
    </source>
</evidence>
<dbReference type="InterPro" id="IPR001128">
    <property type="entry name" value="Cyt_P450"/>
</dbReference>
<protein>
    <recommendedName>
        <fullName evidence="6">Cytochrome P450</fullName>
    </recommendedName>
</protein>
<dbReference type="GO" id="GO:0016705">
    <property type="term" value="F:oxidoreductase activity, acting on paired donors, with incorporation or reduction of molecular oxygen"/>
    <property type="evidence" value="ECO:0007669"/>
    <property type="project" value="InterPro"/>
</dbReference>
<keyword evidence="3" id="KW-0812">Transmembrane</keyword>
<evidence type="ECO:0000256" key="1">
    <source>
        <dbReference type="PIRSR" id="PIRSR602401-1"/>
    </source>
</evidence>
<dbReference type="PRINTS" id="PR00463">
    <property type="entry name" value="EP450I"/>
</dbReference>
<dbReference type="Pfam" id="PF00067">
    <property type="entry name" value="p450"/>
    <property type="match status" value="1"/>
</dbReference>
<dbReference type="Proteomes" id="UP001497516">
    <property type="component" value="Chromosome 3"/>
</dbReference>
<keyword evidence="2" id="KW-0560">Oxidoreductase</keyword>
<keyword evidence="3" id="KW-1133">Transmembrane helix</keyword>
<evidence type="ECO:0000313" key="5">
    <source>
        <dbReference type="Proteomes" id="UP001497516"/>
    </source>
</evidence>